<dbReference type="InterPro" id="IPR010994">
    <property type="entry name" value="RuvA_2-like"/>
</dbReference>
<name>A0A6N9NFK0_9FLAO</name>
<feature type="chain" id="PRO_5027054321" description="Helix-hairpin-helix domain-containing protein" evidence="1">
    <location>
        <begin position="23"/>
        <end position="698"/>
    </location>
</feature>
<accession>A0A6N9NFK0</accession>
<sequence>MKKLLLYLSFLLLFFNVSDTFSQNLDIEKEKNRIIESRIEFLLDNNESGDADYTTLFEQLEFYYRKPINLNKTSYEELQSLGLINDIQINNLLEHIEKYGKLITLEELQTVNGMDLESIRLIAPFVRVNRNADAPNASIKDIILDGDNQFFMRYTRTLEQQQGFTDATPEELEENENARYLGNQDRYYARYKFTYSNNVSAGFTAEKDAGEEFFTGTQKNGFDFYSAHLYLQNFGIVKELALGDFQAQFGQGLTFWSGLAFGKTADLQTIKRSARGLRPYTSVQEDRFMRGGGITLQKANFELTAFYSSNEVDANVTDTLENQETFVFSSLGESGFHRTPGELENKNRIRRTYLGGHLTYKKRNFNFGLTAVTNKLDGEYQPRTQIYNQFSQIDNENTNVGFDYNYIYKNFNFFGEISHSIDGGIATTNGLLVYLDPKLSLAVQQRKYDRDFKPFESNAIGDGGTNVNEQGIFLGVTAKPFKSITLSGYFDRFVFPWLRFQSDAPTDGYNYLAQVTYSPNKQLSMYARIRERERGANLRVEGQPIDQVVNEKQTNYRYNISYKINKKIDLDNRIEMVRYLQGELPAEYGYVIYQDISYSSLSNPFSFSLRYALFDTDSYNSRIYAYENDVLYAFSIPAYSGRGTRFYLSTKYHISRGVDLWVRYAQTYYNDREEISSGKDLIEGRVKSEVKVQLRLKF</sequence>
<evidence type="ECO:0000313" key="2">
    <source>
        <dbReference type="EMBL" id="NBG65426.1"/>
    </source>
</evidence>
<dbReference type="RefSeq" id="WP_160632384.1">
    <property type="nucleotide sequence ID" value="NZ_WWNE01000005.1"/>
</dbReference>
<evidence type="ECO:0000256" key="1">
    <source>
        <dbReference type="SAM" id="SignalP"/>
    </source>
</evidence>
<proteinExistence type="predicted"/>
<dbReference type="Proteomes" id="UP000470771">
    <property type="component" value="Unassembled WGS sequence"/>
</dbReference>
<gene>
    <name evidence="2" type="ORF">GQN54_04825</name>
</gene>
<comment type="caution">
    <text evidence="2">The sequence shown here is derived from an EMBL/GenBank/DDBJ whole genome shotgun (WGS) entry which is preliminary data.</text>
</comment>
<dbReference type="AlphaFoldDB" id="A0A6N9NFK0"/>
<keyword evidence="3" id="KW-1185">Reference proteome</keyword>
<protein>
    <recommendedName>
        <fullName evidence="4">Helix-hairpin-helix domain-containing protein</fullName>
    </recommendedName>
</protein>
<evidence type="ECO:0000313" key="3">
    <source>
        <dbReference type="Proteomes" id="UP000470771"/>
    </source>
</evidence>
<keyword evidence="1" id="KW-0732">Signal</keyword>
<evidence type="ECO:0008006" key="4">
    <source>
        <dbReference type="Google" id="ProtNLM"/>
    </source>
</evidence>
<organism evidence="2 3">
    <name type="scientific">Acidiluteibacter ferrifornacis</name>
    <dbReference type="NCBI Taxonomy" id="2692424"/>
    <lineage>
        <taxon>Bacteria</taxon>
        <taxon>Pseudomonadati</taxon>
        <taxon>Bacteroidota</taxon>
        <taxon>Flavobacteriia</taxon>
        <taxon>Flavobacteriales</taxon>
        <taxon>Cryomorphaceae</taxon>
        <taxon>Acidiluteibacter</taxon>
    </lineage>
</organism>
<dbReference type="SUPFAM" id="SSF47781">
    <property type="entry name" value="RuvA domain 2-like"/>
    <property type="match status" value="1"/>
</dbReference>
<dbReference type="EMBL" id="WWNE01000005">
    <property type="protein sequence ID" value="NBG65426.1"/>
    <property type="molecule type" value="Genomic_DNA"/>
</dbReference>
<reference evidence="2 3" key="1">
    <citation type="submission" date="2019-12" db="EMBL/GenBank/DDBJ databases">
        <authorList>
            <person name="Zhao J."/>
        </authorList>
    </citation>
    <scope>NUCLEOTIDE SEQUENCE [LARGE SCALE GENOMIC DNA]</scope>
    <source>
        <strain evidence="2 3">S-15</strain>
    </source>
</reference>
<feature type="signal peptide" evidence="1">
    <location>
        <begin position="1"/>
        <end position="22"/>
    </location>
</feature>